<dbReference type="SUPFAM" id="SSF69318">
    <property type="entry name" value="Integrin alpha N-terminal domain"/>
    <property type="match status" value="1"/>
</dbReference>
<evidence type="ECO:0000256" key="4">
    <source>
        <dbReference type="ARBA" id="ARBA00022729"/>
    </source>
</evidence>
<evidence type="ECO:0000256" key="8">
    <source>
        <dbReference type="SAM" id="SignalP"/>
    </source>
</evidence>
<dbReference type="Pfam" id="PF13517">
    <property type="entry name" value="FG-GAP_3"/>
    <property type="match status" value="1"/>
</dbReference>
<dbReference type="Proteomes" id="UP001286313">
    <property type="component" value="Unassembled WGS sequence"/>
</dbReference>
<keyword evidence="5" id="KW-1133">Transmembrane helix</keyword>
<dbReference type="GO" id="GO:0005886">
    <property type="term" value="C:plasma membrane"/>
    <property type="evidence" value="ECO:0007669"/>
    <property type="project" value="TreeGrafter"/>
</dbReference>
<evidence type="ECO:0000256" key="3">
    <source>
        <dbReference type="ARBA" id="ARBA00022692"/>
    </source>
</evidence>
<feature type="chain" id="PRO_5042203020" description="T-cell immunomodulatory protein TIP C2 domain-containing protein" evidence="8">
    <location>
        <begin position="24"/>
        <end position="583"/>
    </location>
</feature>
<feature type="domain" description="T-cell immunomodulatory protein TIP C2" evidence="9">
    <location>
        <begin position="453"/>
        <end position="554"/>
    </location>
</feature>
<dbReference type="Pfam" id="PF23122">
    <property type="entry name" value="C2_ITFG1"/>
    <property type="match status" value="1"/>
</dbReference>
<keyword evidence="7" id="KW-0325">Glycoprotein</keyword>
<dbReference type="Gene3D" id="2.130.10.130">
    <property type="entry name" value="Integrin alpha, N-terminal"/>
    <property type="match status" value="2"/>
</dbReference>
<dbReference type="PANTHER" id="PTHR13412:SF0">
    <property type="entry name" value="T-CELL IMMUNOMODULATORY PROTEIN"/>
    <property type="match status" value="1"/>
</dbReference>
<evidence type="ECO:0000256" key="5">
    <source>
        <dbReference type="ARBA" id="ARBA00022989"/>
    </source>
</evidence>
<dbReference type="InterPro" id="IPR024881">
    <property type="entry name" value="Tip"/>
</dbReference>
<comment type="caution">
    <text evidence="10">The sequence shown here is derived from an EMBL/GenBank/DDBJ whole genome shotgun (WGS) entry which is preliminary data.</text>
</comment>
<evidence type="ECO:0000256" key="2">
    <source>
        <dbReference type="ARBA" id="ARBA00006496"/>
    </source>
</evidence>
<sequence length="583" mass="66035">MKFTLVVRVVCIILCLSVCPSKGEDITDLVFGNNNNYLPAAFGDFNSDRRTDLFVVSEDGKTVEVLLSHSEPPYLRPSDTGTLKCSYNGLNIRSVVPGDFDGDGAMDILILSLNTSVSPLHQVFISWGNLTSLTCAQEDSPTLSLFGEPLVFDYNGDMIPDLFGEDFSSRKYWVFGPDRKPPKVIPMPVFTTLPNLKFPSSHAFIDLNYDLAADLWISTESGFEIWRRKRNDYAFHSIVSLPPDAKLIGQTSFADLNGDGTIEAIVPVCKDVKCYNNAIYIYNFKYKVWTEMDIDFVDLRGNSWTFKTDSKNISNRFNTITLRMGDFNLDGYTDFLVTLYNGDKARVTLVENMARDEEWEEEGDEVCAYNRMFVPRWNLFDNFGDTVLGAFSDFDDYKDSVSPDVLLVGMERDGRHHHLHVYRDMKQSVGFYIKVMITSGRCFRRSCRHHNTPYGTNPTGPSLKFTIPTQDMTWRNIYGTQITQTAHTALQLPYQLFGLGDNLNYIDEMKVGMVTDRNDTNRITYDIVELVPTSKIIIIPNPVTDSGYWRLETYLTALKKNIIISAVVKLGMCICMGVALALL</sequence>
<accession>A0AAE1EKX7</accession>
<dbReference type="EMBL" id="JAWQEG010006109">
    <property type="protein sequence ID" value="KAK3855734.1"/>
    <property type="molecule type" value="Genomic_DNA"/>
</dbReference>
<dbReference type="PANTHER" id="PTHR13412">
    <property type="entry name" value="T-CELL IMMUNOMODULATORY PROTEIN HOMOLOG"/>
    <property type="match status" value="1"/>
</dbReference>
<keyword evidence="11" id="KW-1185">Reference proteome</keyword>
<dbReference type="InterPro" id="IPR013517">
    <property type="entry name" value="FG-GAP"/>
</dbReference>
<evidence type="ECO:0000313" key="10">
    <source>
        <dbReference type="EMBL" id="KAK3855734.1"/>
    </source>
</evidence>
<reference evidence="10" key="1">
    <citation type="submission" date="2023-10" db="EMBL/GenBank/DDBJ databases">
        <title>Genome assemblies of two species of porcelain crab, Petrolisthes cinctipes and Petrolisthes manimaculis (Anomura: Porcellanidae).</title>
        <authorList>
            <person name="Angst P."/>
        </authorList>
    </citation>
    <scope>NUCLEOTIDE SEQUENCE</scope>
    <source>
        <strain evidence="10">PB745_01</strain>
        <tissue evidence="10">Gill</tissue>
    </source>
</reference>
<evidence type="ECO:0000313" key="11">
    <source>
        <dbReference type="Proteomes" id="UP001286313"/>
    </source>
</evidence>
<evidence type="ECO:0000256" key="1">
    <source>
        <dbReference type="ARBA" id="ARBA00004479"/>
    </source>
</evidence>
<gene>
    <name evidence="10" type="ORF">Pcinc_037879</name>
</gene>
<comment type="subcellular location">
    <subcellularLocation>
        <location evidence="1">Membrane</location>
        <topology evidence="1">Single-pass type I membrane protein</topology>
    </subcellularLocation>
</comment>
<dbReference type="AlphaFoldDB" id="A0AAE1EKX7"/>
<dbReference type="InterPro" id="IPR028994">
    <property type="entry name" value="Integrin_alpha_N"/>
</dbReference>
<evidence type="ECO:0000256" key="7">
    <source>
        <dbReference type="ARBA" id="ARBA00023180"/>
    </source>
</evidence>
<protein>
    <recommendedName>
        <fullName evidence="9">T-cell immunomodulatory protein TIP C2 domain-containing protein</fullName>
    </recommendedName>
</protein>
<comment type="similarity">
    <text evidence="2">Belongs to the TIP family.</text>
</comment>
<name>A0AAE1EKX7_PETCI</name>
<keyword evidence="4 8" id="KW-0732">Signal</keyword>
<evidence type="ECO:0000256" key="6">
    <source>
        <dbReference type="ARBA" id="ARBA00023136"/>
    </source>
</evidence>
<feature type="signal peptide" evidence="8">
    <location>
        <begin position="1"/>
        <end position="23"/>
    </location>
</feature>
<keyword evidence="3" id="KW-0812">Transmembrane</keyword>
<dbReference type="InterPro" id="IPR057089">
    <property type="entry name" value="C2_TIP"/>
</dbReference>
<evidence type="ECO:0000259" key="9">
    <source>
        <dbReference type="Pfam" id="PF23122"/>
    </source>
</evidence>
<keyword evidence="6" id="KW-0472">Membrane</keyword>
<organism evidence="10 11">
    <name type="scientific">Petrolisthes cinctipes</name>
    <name type="common">Flat porcelain crab</name>
    <dbReference type="NCBI Taxonomy" id="88211"/>
    <lineage>
        <taxon>Eukaryota</taxon>
        <taxon>Metazoa</taxon>
        <taxon>Ecdysozoa</taxon>
        <taxon>Arthropoda</taxon>
        <taxon>Crustacea</taxon>
        <taxon>Multicrustacea</taxon>
        <taxon>Malacostraca</taxon>
        <taxon>Eumalacostraca</taxon>
        <taxon>Eucarida</taxon>
        <taxon>Decapoda</taxon>
        <taxon>Pleocyemata</taxon>
        <taxon>Anomura</taxon>
        <taxon>Galatheoidea</taxon>
        <taxon>Porcellanidae</taxon>
        <taxon>Petrolisthes</taxon>
    </lineage>
</organism>
<proteinExistence type="inferred from homology"/>